<dbReference type="InterPro" id="IPR038441">
    <property type="entry name" value="THAP_Znf_sf"/>
</dbReference>
<dbReference type="Proteomes" id="UP001178508">
    <property type="component" value="Chromosome 22"/>
</dbReference>
<dbReference type="Gene3D" id="6.20.210.20">
    <property type="entry name" value="THAP domain"/>
    <property type="match status" value="1"/>
</dbReference>
<dbReference type="InterPro" id="IPR026521">
    <property type="entry name" value="THAP2"/>
</dbReference>
<evidence type="ECO:0000256" key="5">
    <source>
        <dbReference type="PROSITE-ProRule" id="PRU00309"/>
    </source>
</evidence>
<feature type="region of interest" description="Disordered" evidence="7">
    <location>
        <begin position="436"/>
        <end position="474"/>
    </location>
</feature>
<dbReference type="AlphaFoldDB" id="A0AAV1HJS7"/>
<dbReference type="PANTHER" id="PTHR47696:SF2">
    <property type="entry name" value="PROVISIONAL ORTHOLOG OF THAP DOMAIN CONTAINING 1"/>
    <property type="match status" value="1"/>
</dbReference>
<feature type="domain" description="THAP-type" evidence="8">
    <location>
        <begin position="1"/>
        <end position="83"/>
    </location>
</feature>
<evidence type="ECO:0000256" key="7">
    <source>
        <dbReference type="SAM" id="MobiDB-lite"/>
    </source>
</evidence>
<keyword evidence="6" id="KW-0175">Coiled coil</keyword>
<dbReference type="InterPro" id="IPR021896">
    <property type="entry name" value="THAP9-like_HTH"/>
</dbReference>
<keyword evidence="1" id="KW-0479">Metal-binding</keyword>
<evidence type="ECO:0000256" key="6">
    <source>
        <dbReference type="SAM" id="Coils"/>
    </source>
</evidence>
<feature type="coiled-coil region" evidence="6">
    <location>
        <begin position="146"/>
        <end position="173"/>
    </location>
</feature>
<dbReference type="GO" id="GO:0008270">
    <property type="term" value="F:zinc ion binding"/>
    <property type="evidence" value="ECO:0007669"/>
    <property type="project" value="UniProtKB-KW"/>
</dbReference>
<evidence type="ECO:0000256" key="4">
    <source>
        <dbReference type="ARBA" id="ARBA00023125"/>
    </source>
</evidence>
<protein>
    <submittedName>
        <fullName evidence="9">DNA transposase THAP9 isoform X1</fullName>
    </submittedName>
</protein>
<evidence type="ECO:0000256" key="2">
    <source>
        <dbReference type="ARBA" id="ARBA00022771"/>
    </source>
</evidence>
<sequence>MPEHCAAYSCANRRTAENRARGITFHRFPKDKNLKKKWEIAVRREKFTARDSTVLCSQHFKEADFDRTGQVVRIRDGVIPSVFKFPGHLQRPEKSRNTSASRKSEASLSETPQDNSEASTSHSESQPEDDHSYVMPSSPTALKARLTGALERVDKLEREKKNAKAREKRAKTTVKSLLSQLCEKNLINEELKDRLEFYSDLKLDFMARRGHEYSKEHREFALTLHLHSPKAYRYLRDTMNFPLPHPHTLQRWLCSVDDKPGLNKMMLDMLEKRRKDDHAKYGRVALMLDSMAIRKHVQYNPHNQSMSGFVDMGDGNNETDVATEALVFLVVGLQGHWKAPIAYYLTKTLSPDTQRVLLTHALEELHARGIQVVCVTMDGHATNISMCNQLGCELRGNPQEPLKTSFPHPSTGDQVFIMMDACHMLKLARNMLQGQQLQEGGPDLRWDPQTFPSQARDTIPPPGPGSATRSPPGWTCLEHL</sequence>
<feature type="region of interest" description="Disordered" evidence="7">
    <location>
        <begin position="85"/>
        <end position="136"/>
    </location>
</feature>
<reference evidence="9" key="1">
    <citation type="submission" date="2023-08" db="EMBL/GenBank/DDBJ databases">
        <authorList>
            <person name="Alioto T."/>
            <person name="Alioto T."/>
            <person name="Gomez Garrido J."/>
        </authorList>
    </citation>
    <scope>NUCLEOTIDE SEQUENCE</scope>
</reference>
<dbReference type="SMART" id="SM00692">
    <property type="entry name" value="DM3"/>
    <property type="match status" value="1"/>
</dbReference>
<dbReference type="Pfam" id="PF12017">
    <property type="entry name" value="Tnp_P_element"/>
    <property type="match status" value="1"/>
</dbReference>
<keyword evidence="4 5" id="KW-0238">DNA-binding</keyword>
<keyword evidence="2 5" id="KW-0863">Zinc-finger</keyword>
<evidence type="ECO:0000259" key="8">
    <source>
        <dbReference type="PROSITE" id="PS50950"/>
    </source>
</evidence>
<evidence type="ECO:0000313" key="10">
    <source>
        <dbReference type="Proteomes" id="UP001178508"/>
    </source>
</evidence>
<accession>A0AAV1HJS7</accession>
<proteinExistence type="predicted"/>
<evidence type="ECO:0000313" key="9">
    <source>
        <dbReference type="EMBL" id="CAJ1085029.1"/>
    </source>
</evidence>
<name>A0AAV1HJS7_XYRNO</name>
<feature type="compositionally biased region" description="Polar residues" evidence="7">
    <location>
        <begin position="97"/>
        <end position="124"/>
    </location>
</feature>
<dbReference type="SUPFAM" id="SSF57716">
    <property type="entry name" value="Glucocorticoid receptor-like (DNA-binding domain)"/>
    <property type="match status" value="1"/>
</dbReference>
<organism evidence="9 10">
    <name type="scientific">Xyrichtys novacula</name>
    <name type="common">Pearly razorfish</name>
    <name type="synonym">Hemipteronotus novacula</name>
    <dbReference type="NCBI Taxonomy" id="13765"/>
    <lineage>
        <taxon>Eukaryota</taxon>
        <taxon>Metazoa</taxon>
        <taxon>Chordata</taxon>
        <taxon>Craniata</taxon>
        <taxon>Vertebrata</taxon>
        <taxon>Euteleostomi</taxon>
        <taxon>Actinopterygii</taxon>
        <taxon>Neopterygii</taxon>
        <taxon>Teleostei</taxon>
        <taxon>Neoteleostei</taxon>
        <taxon>Acanthomorphata</taxon>
        <taxon>Eupercaria</taxon>
        <taxon>Labriformes</taxon>
        <taxon>Labridae</taxon>
        <taxon>Xyrichtys</taxon>
    </lineage>
</organism>
<evidence type="ECO:0000256" key="3">
    <source>
        <dbReference type="ARBA" id="ARBA00022833"/>
    </source>
</evidence>
<dbReference type="SMART" id="SM00980">
    <property type="entry name" value="THAP"/>
    <property type="match status" value="1"/>
</dbReference>
<gene>
    <name evidence="9" type="ORF">XNOV1_A013915</name>
</gene>
<dbReference type="Pfam" id="PF21787">
    <property type="entry name" value="TNP-like_RNaseH_N"/>
    <property type="match status" value="1"/>
</dbReference>
<keyword evidence="10" id="KW-1185">Reference proteome</keyword>
<dbReference type="PROSITE" id="PS50950">
    <property type="entry name" value="ZF_THAP"/>
    <property type="match status" value="1"/>
</dbReference>
<dbReference type="EMBL" id="OY660885">
    <property type="protein sequence ID" value="CAJ1085029.1"/>
    <property type="molecule type" value="Genomic_DNA"/>
</dbReference>
<evidence type="ECO:0000256" key="1">
    <source>
        <dbReference type="ARBA" id="ARBA00022723"/>
    </source>
</evidence>
<dbReference type="Pfam" id="PF05485">
    <property type="entry name" value="THAP"/>
    <property type="match status" value="1"/>
</dbReference>
<keyword evidence="3" id="KW-0862">Zinc</keyword>
<dbReference type="GO" id="GO:0003677">
    <property type="term" value="F:DNA binding"/>
    <property type="evidence" value="ECO:0007669"/>
    <property type="project" value="UniProtKB-UniRule"/>
</dbReference>
<dbReference type="InterPro" id="IPR048365">
    <property type="entry name" value="TNP-like_RNaseH_N"/>
</dbReference>
<dbReference type="InterPro" id="IPR006612">
    <property type="entry name" value="THAP_Znf"/>
</dbReference>
<dbReference type="PANTHER" id="PTHR47696">
    <property type="entry name" value="THAP DOMAIN-CONTAINING PROTEIN 2"/>
    <property type="match status" value="1"/>
</dbReference>